<organism evidence="1">
    <name type="scientific">uncultured Desulfobacterium sp</name>
    <dbReference type="NCBI Taxonomy" id="201089"/>
    <lineage>
        <taxon>Bacteria</taxon>
        <taxon>Pseudomonadati</taxon>
        <taxon>Thermodesulfobacteriota</taxon>
        <taxon>Desulfobacteria</taxon>
        <taxon>Desulfobacterales</taxon>
        <taxon>Desulfobacteriaceae</taxon>
        <taxon>Desulfobacterium</taxon>
        <taxon>environmental samples</taxon>
    </lineage>
</organism>
<dbReference type="EMBL" id="FR695870">
    <property type="protein sequence ID" value="CBX28950.1"/>
    <property type="molecule type" value="Genomic_DNA"/>
</dbReference>
<name>E1YE20_9BACT</name>
<protein>
    <submittedName>
        <fullName evidence="1">Uncharacterized protein</fullName>
    </submittedName>
</protein>
<proteinExistence type="predicted"/>
<dbReference type="AlphaFoldDB" id="E1YE20"/>
<reference evidence="1" key="1">
    <citation type="journal article" date="2011" name="Environ. Microbiol.">
        <title>Genomic insights into the metabolic potential of the polycyclic aromatic hydrocarbon degrading sulfate-reducing Deltaproteobacterium N47.</title>
        <authorList>
            <person name="Bergmann F."/>
            <person name="Selesi D."/>
            <person name="Weinmaier T."/>
            <person name="Tischler P."/>
            <person name="Rattei T."/>
            <person name="Meckenstock R.U."/>
        </authorList>
    </citation>
    <scope>NUCLEOTIDE SEQUENCE</scope>
</reference>
<accession>E1YE20</accession>
<evidence type="ECO:0000313" key="1">
    <source>
        <dbReference type="EMBL" id="CBX28950.1"/>
    </source>
</evidence>
<sequence length="265" mass="30748">MPFKQNLINKIRMDKMADKVLKSIVPTESGYKVDKETMRKILAMFDYQKINERDLELFAQDTVNNIKKILVLDNELALYNTTIDDVVLRKSPTLKEMLSFHNARKILNDSDVLLHKKEDSVRFFQNEYISSLDLSFNQSDILDIEKDGRISLEKDYTDGVTETLELFSELLGCTQLPHNFTISKHIVIGVPNKEQNGETRYGPIVIYSTIHNTIKLFDEKIGVYEKEKIEFLQKIAYGKEKASKEGPEVFQYLTNMVLLKNQQQL</sequence>
<gene>
    <name evidence="1" type="ORF">N47_B20960</name>
</gene>